<evidence type="ECO:0000256" key="6">
    <source>
        <dbReference type="ARBA" id="ARBA00023136"/>
    </source>
</evidence>
<evidence type="ECO:0000256" key="2">
    <source>
        <dbReference type="ARBA" id="ARBA00008017"/>
    </source>
</evidence>
<evidence type="ECO:0000259" key="9">
    <source>
        <dbReference type="Pfam" id="PF00924"/>
    </source>
</evidence>
<feature type="domain" description="Mechanosensitive ion channel MscS C-terminal" evidence="10">
    <location>
        <begin position="185"/>
        <end position="267"/>
    </location>
</feature>
<organism evidence="11 12">
    <name type="scientific">Roseofilum capinflatum BLCC-M114</name>
    <dbReference type="NCBI Taxonomy" id="3022440"/>
    <lineage>
        <taxon>Bacteria</taxon>
        <taxon>Bacillati</taxon>
        <taxon>Cyanobacteriota</taxon>
        <taxon>Cyanophyceae</taxon>
        <taxon>Desertifilales</taxon>
        <taxon>Desertifilaceae</taxon>
        <taxon>Roseofilum</taxon>
        <taxon>Roseofilum capinflatum</taxon>
    </lineage>
</organism>
<proteinExistence type="inferred from homology"/>
<dbReference type="InterPro" id="IPR006686">
    <property type="entry name" value="MscS_channel_CS"/>
</dbReference>
<comment type="similarity">
    <text evidence="2">Belongs to the MscS (TC 1.A.23) family.</text>
</comment>
<dbReference type="InterPro" id="IPR023408">
    <property type="entry name" value="MscS_beta-dom_sf"/>
</dbReference>
<comment type="subcellular location">
    <subcellularLocation>
        <location evidence="1">Cell membrane</location>
        <topology evidence="1">Multi-pass membrane protein</topology>
    </subcellularLocation>
</comment>
<dbReference type="PROSITE" id="PS01246">
    <property type="entry name" value="UPF0003"/>
    <property type="match status" value="1"/>
</dbReference>
<dbReference type="InterPro" id="IPR045275">
    <property type="entry name" value="MscS_archaea/bacteria_type"/>
</dbReference>
<dbReference type="PANTHER" id="PTHR30221">
    <property type="entry name" value="SMALL-CONDUCTANCE MECHANOSENSITIVE CHANNEL"/>
    <property type="match status" value="1"/>
</dbReference>
<protein>
    <submittedName>
        <fullName evidence="11">Mechanosensitive ion channel family protein</fullName>
    </submittedName>
</protein>
<feature type="transmembrane region" description="Helical" evidence="8">
    <location>
        <begin position="97"/>
        <end position="123"/>
    </location>
</feature>
<feature type="domain" description="Mechanosensitive ion channel MscS" evidence="9">
    <location>
        <begin position="110"/>
        <end position="173"/>
    </location>
</feature>
<keyword evidence="5 8" id="KW-1133">Transmembrane helix</keyword>
<reference evidence="11 12" key="1">
    <citation type="submission" date="2023-01" db="EMBL/GenBank/DDBJ databases">
        <title>Novel diversity within Roseofilum (Cyanobacteria; Desertifilaceae) from marine benthic mats with descriptions of four novel species.</title>
        <authorList>
            <person name="Wang Y."/>
            <person name="Berthold D.E."/>
            <person name="Hu J."/>
            <person name="Lefler F.W."/>
            <person name="Laughinghouse H.D. IV."/>
        </authorList>
    </citation>
    <scope>NUCLEOTIDE SEQUENCE [LARGE SCALE GENOMIC DNA]</scope>
    <source>
        <strain evidence="11 12">BLCC-M114</strain>
    </source>
</reference>
<keyword evidence="4 8" id="KW-0812">Transmembrane</keyword>
<name>A0ABT7BBY8_9CYAN</name>
<evidence type="ECO:0000256" key="7">
    <source>
        <dbReference type="SAM" id="MobiDB-lite"/>
    </source>
</evidence>
<dbReference type="EMBL" id="JAQOSO010000088">
    <property type="protein sequence ID" value="MDJ1175808.1"/>
    <property type="molecule type" value="Genomic_DNA"/>
</dbReference>
<dbReference type="RefSeq" id="WP_283768105.1">
    <property type="nucleotide sequence ID" value="NZ_JAQOSO010000088.1"/>
</dbReference>
<feature type="transmembrane region" description="Helical" evidence="8">
    <location>
        <begin position="63"/>
        <end position="85"/>
    </location>
</feature>
<dbReference type="InterPro" id="IPR011014">
    <property type="entry name" value="MscS_channel_TM-2"/>
</dbReference>
<dbReference type="InterPro" id="IPR049278">
    <property type="entry name" value="MS_channel_C"/>
</dbReference>
<gene>
    <name evidence="11" type="ORF">PMG25_17090</name>
</gene>
<dbReference type="Proteomes" id="UP001235849">
    <property type="component" value="Unassembled WGS sequence"/>
</dbReference>
<keyword evidence="6 8" id="KW-0472">Membrane</keyword>
<dbReference type="SUPFAM" id="SSF82861">
    <property type="entry name" value="Mechanosensitive channel protein MscS (YggB), transmembrane region"/>
    <property type="match status" value="1"/>
</dbReference>
<feature type="region of interest" description="Disordered" evidence="7">
    <location>
        <begin position="283"/>
        <end position="305"/>
    </location>
</feature>
<evidence type="ECO:0000256" key="4">
    <source>
        <dbReference type="ARBA" id="ARBA00022692"/>
    </source>
</evidence>
<evidence type="ECO:0000313" key="12">
    <source>
        <dbReference type="Proteomes" id="UP001235849"/>
    </source>
</evidence>
<dbReference type="PANTHER" id="PTHR30221:SF1">
    <property type="entry name" value="SMALL-CONDUCTANCE MECHANOSENSITIVE CHANNEL"/>
    <property type="match status" value="1"/>
</dbReference>
<dbReference type="InterPro" id="IPR011066">
    <property type="entry name" value="MscS_channel_C_sf"/>
</dbReference>
<evidence type="ECO:0000313" key="11">
    <source>
        <dbReference type="EMBL" id="MDJ1175808.1"/>
    </source>
</evidence>
<feature type="transmembrane region" description="Helical" evidence="8">
    <location>
        <begin position="22"/>
        <end position="42"/>
    </location>
</feature>
<accession>A0ABT7BBY8</accession>
<keyword evidence="12" id="KW-1185">Reference proteome</keyword>
<dbReference type="SUPFAM" id="SSF82689">
    <property type="entry name" value="Mechanosensitive channel protein MscS (YggB), C-terminal domain"/>
    <property type="match status" value="1"/>
</dbReference>
<dbReference type="InterPro" id="IPR010920">
    <property type="entry name" value="LSM_dom_sf"/>
</dbReference>
<dbReference type="Pfam" id="PF00924">
    <property type="entry name" value="MS_channel_2nd"/>
    <property type="match status" value="1"/>
</dbReference>
<evidence type="ECO:0000256" key="5">
    <source>
        <dbReference type="ARBA" id="ARBA00022989"/>
    </source>
</evidence>
<dbReference type="Gene3D" id="1.10.287.1260">
    <property type="match status" value="1"/>
</dbReference>
<evidence type="ECO:0000256" key="1">
    <source>
        <dbReference type="ARBA" id="ARBA00004651"/>
    </source>
</evidence>
<dbReference type="Pfam" id="PF21082">
    <property type="entry name" value="MS_channel_3rd"/>
    <property type="match status" value="1"/>
</dbReference>
<evidence type="ECO:0000259" key="10">
    <source>
        <dbReference type="Pfam" id="PF21082"/>
    </source>
</evidence>
<keyword evidence="3" id="KW-1003">Cell membrane</keyword>
<comment type="caution">
    <text evidence="11">The sequence shown here is derived from an EMBL/GenBank/DDBJ whole genome shotgun (WGS) entry which is preliminary data.</text>
</comment>
<dbReference type="InterPro" id="IPR006685">
    <property type="entry name" value="MscS_channel_2nd"/>
</dbReference>
<dbReference type="SUPFAM" id="SSF50182">
    <property type="entry name" value="Sm-like ribonucleoproteins"/>
    <property type="match status" value="1"/>
</dbReference>
<sequence length="305" mass="33841">MNVLFQEIQQSILNLVGAGIEALPGILVAIAFLIFTSWAAQFSRRVATRVTEMAIKNQSLRSLLIQLSYVATWVGGVLICSVIAFPDLRLGDVIGLLGLGSVAIGFAFQDIFKNFLAGILLLLQEPFRLSDQIIVDGFEGTVEEISIRSTQIRTYQGELIVVPNSIVFTSTVQVLTNSPRRRTDLAIGVDYNTPLSHAVEVLYKAISGVDGVLTEPNPEVDIVGFGDSSIDLKVRYWTVPYRKEVRRIQTRVMLALKNACDGAEINIPYPIRTVYHYNQERFSDSFPKNEPSPSSQSGPYDRDRV</sequence>
<evidence type="ECO:0000256" key="3">
    <source>
        <dbReference type="ARBA" id="ARBA00022475"/>
    </source>
</evidence>
<dbReference type="Gene3D" id="3.30.70.100">
    <property type="match status" value="1"/>
</dbReference>
<evidence type="ECO:0000256" key="8">
    <source>
        <dbReference type="SAM" id="Phobius"/>
    </source>
</evidence>
<dbReference type="Gene3D" id="2.30.30.60">
    <property type="match status" value="1"/>
</dbReference>